<protein>
    <submittedName>
        <fullName evidence="2">Uncharacterized protein</fullName>
    </submittedName>
</protein>
<accession>A0ABN2V6Q9</accession>
<feature type="region of interest" description="Disordered" evidence="1">
    <location>
        <begin position="28"/>
        <end position="47"/>
    </location>
</feature>
<feature type="compositionally biased region" description="Basic and acidic residues" evidence="1">
    <location>
        <begin position="31"/>
        <end position="41"/>
    </location>
</feature>
<evidence type="ECO:0000313" key="3">
    <source>
        <dbReference type="Proteomes" id="UP001500751"/>
    </source>
</evidence>
<keyword evidence="3" id="KW-1185">Reference proteome</keyword>
<sequence>MGGGVVAEGFEEPQRFLDRRGRGLVSAGTRGFRDFGHERPPDLTGHGPMVSEIPERAHLSKCGVAVELRLWNSGCGTQAVGRRTV</sequence>
<name>A0ABN2V6Q9_9ACTN</name>
<proteinExistence type="predicted"/>
<comment type="caution">
    <text evidence="2">The sequence shown here is derived from an EMBL/GenBank/DDBJ whole genome shotgun (WGS) entry which is preliminary data.</text>
</comment>
<dbReference type="Proteomes" id="UP001500751">
    <property type="component" value="Unassembled WGS sequence"/>
</dbReference>
<evidence type="ECO:0000313" key="2">
    <source>
        <dbReference type="EMBL" id="GAA2053529.1"/>
    </source>
</evidence>
<reference evidence="2 3" key="1">
    <citation type="journal article" date="2019" name="Int. J. Syst. Evol. Microbiol.">
        <title>The Global Catalogue of Microorganisms (GCM) 10K type strain sequencing project: providing services to taxonomists for standard genome sequencing and annotation.</title>
        <authorList>
            <consortium name="The Broad Institute Genomics Platform"/>
            <consortium name="The Broad Institute Genome Sequencing Center for Infectious Disease"/>
            <person name="Wu L."/>
            <person name="Ma J."/>
        </authorList>
    </citation>
    <scope>NUCLEOTIDE SEQUENCE [LARGE SCALE GENOMIC DNA]</scope>
    <source>
        <strain evidence="2 3">JCM 16014</strain>
    </source>
</reference>
<evidence type="ECO:0000256" key="1">
    <source>
        <dbReference type="SAM" id="MobiDB-lite"/>
    </source>
</evidence>
<organism evidence="2 3">
    <name type="scientific">Catenulispora yoronensis</name>
    <dbReference type="NCBI Taxonomy" id="450799"/>
    <lineage>
        <taxon>Bacteria</taxon>
        <taxon>Bacillati</taxon>
        <taxon>Actinomycetota</taxon>
        <taxon>Actinomycetes</taxon>
        <taxon>Catenulisporales</taxon>
        <taxon>Catenulisporaceae</taxon>
        <taxon>Catenulispora</taxon>
    </lineage>
</organism>
<dbReference type="EMBL" id="BAAAQN010000056">
    <property type="protein sequence ID" value="GAA2053529.1"/>
    <property type="molecule type" value="Genomic_DNA"/>
</dbReference>
<gene>
    <name evidence="2" type="ORF">GCM10009839_71780</name>
</gene>